<dbReference type="PROSITE" id="PS50006">
    <property type="entry name" value="FHA_DOMAIN"/>
    <property type="match status" value="1"/>
</dbReference>
<feature type="region of interest" description="Disordered" evidence="1">
    <location>
        <begin position="168"/>
        <end position="200"/>
    </location>
</feature>
<feature type="domain" description="FHA" evidence="2">
    <location>
        <begin position="281"/>
        <end position="333"/>
    </location>
</feature>
<dbReference type="EMBL" id="JBEDUW010000001">
    <property type="protein sequence ID" value="KAK9948490.1"/>
    <property type="molecule type" value="Genomic_DNA"/>
</dbReference>
<dbReference type="InterPro" id="IPR008984">
    <property type="entry name" value="SMAD_FHA_dom_sf"/>
</dbReference>
<feature type="compositionally biased region" description="Acidic residues" evidence="1">
    <location>
        <begin position="173"/>
        <end position="200"/>
    </location>
</feature>
<feature type="compositionally biased region" description="Basic and acidic residues" evidence="1">
    <location>
        <begin position="122"/>
        <end position="133"/>
    </location>
</feature>
<proteinExistence type="predicted"/>
<dbReference type="GO" id="GO:0002151">
    <property type="term" value="F:G-quadruplex RNA binding"/>
    <property type="evidence" value="ECO:0007669"/>
    <property type="project" value="InterPro"/>
</dbReference>
<gene>
    <name evidence="3" type="ORF">M0R45_004063</name>
</gene>
<feature type="region of interest" description="Disordered" evidence="1">
    <location>
        <begin position="122"/>
        <end position="147"/>
    </location>
</feature>
<accession>A0AAW1YI68</accession>
<sequence length="574" mass="64142">MFMKMMCLNSVNLKSWFQILQSLHARLFQIMCILLRWLFSAEPSHTGHDDQRDISYSDAKILSSTLLPLNPVEMTVAPVVPVASEVAVDPEVHKEDMICTVNTEDSDIPCNDDIMFPTAIEKEDPAQPFRNEKSPNPASRDCKVAHDKNDPAAASQCSLADATPNSITKGLLNEEEINVPVDCEESEEDSYDDVDDDDEDADIPYFSDIEMMILEMDLCPADEESNITRRVSKYQHEDAKRKIIRLEQCAQSSMQRALASKGTLAVLYDHHVKHYIKKTEVIIGRTTEDNQVDIDLGDNKVSRRQALIKMDADGSFSLKNLGKNSIFLNGREIATGELLRFASSNLIEIREMALGPLEINYKSVRAVSGKNCDQKTLEIPNRNLLSGNWVASESKTYWGDTQVLKQLKNGLDPNSVSQGSCISSWDFSLDPCDSLFSDRFTCGFRCDLVDDSGVSRVTEIGIDQAGYSVSRLFLDNNHLDGSIPPSLNNLVSLNRLEIQANRLGGEFPKLDSQQPLLLRRQQQRNHPVKFRPPIPSLVDSISNADNSLVGTVPRKPLQQLGSLQVLDLQSQPTR</sequence>
<dbReference type="GO" id="GO:0031011">
    <property type="term" value="C:Ino80 complex"/>
    <property type="evidence" value="ECO:0007669"/>
    <property type="project" value="InterPro"/>
</dbReference>
<dbReference type="InterPro" id="IPR000253">
    <property type="entry name" value="FHA_dom"/>
</dbReference>
<dbReference type="SUPFAM" id="SSF52058">
    <property type="entry name" value="L domain-like"/>
    <property type="match status" value="1"/>
</dbReference>
<dbReference type="PANTHER" id="PTHR13233">
    <property type="entry name" value="MICROSPHERULE PROTEIN 1"/>
    <property type="match status" value="1"/>
</dbReference>
<dbReference type="Proteomes" id="UP001457282">
    <property type="component" value="Unassembled WGS sequence"/>
</dbReference>
<evidence type="ECO:0000313" key="4">
    <source>
        <dbReference type="Proteomes" id="UP001457282"/>
    </source>
</evidence>
<reference evidence="3 4" key="1">
    <citation type="journal article" date="2023" name="G3 (Bethesda)">
        <title>A chromosome-length genome assembly and annotation of blackberry (Rubus argutus, cv. 'Hillquist').</title>
        <authorList>
            <person name="Bruna T."/>
            <person name="Aryal R."/>
            <person name="Dudchenko O."/>
            <person name="Sargent D.J."/>
            <person name="Mead D."/>
            <person name="Buti M."/>
            <person name="Cavallini A."/>
            <person name="Hytonen T."/>
            <person name="Andres J."/>
            <person name="Pham M."/>
            <person name="Weisz D."/>
            <person name="Mascagni F."/>
            <person name="Usai G."/>
            <person name="Natali L."/>
            <person name="Bassil N."/>
            <person name="Fernandez G.E."/>
            <person name="Lomsadze A."/>
            <person name="Armour M."/>
            <person name="Olukolu B."/>
            <person name="Poorten T."/>
            <person name="Britton C."/>
            <person name="Davik J."/>
            <person name="Ashrafi H."/>
            <person name="Aiden E.L."/>
            <person name="Borodovsky M."/>
            <person name="Worthington M."/>
        </authorList>
    </citation>
    <scope>NUCLEOTIDE SEQUENCE [LARGE SCALE GENOMIC DNA]</scope>
    <source>
        <strain evidence="3">PI 553951</strain>
    </source>
</reference>
<dbReference type="GO" id="GO:0044545">
    <property type="term" value="C:NSL complex"/>
    <property type="evidence" value="ECO:0007669"/>
    <property type="project" value="TreeGrafter"/>
</dbReference>
<keyword evidence="4" id="KW-1185">Reference proteome</keyword>
<dbReference type="AlphaFoldDB" id="A0AAW1YI68"/>
<dbReference type="SUPFAM" id="SSF49879">
    <property type="entry name" value="SMAD/FHA domain"/>
    <property type="match status" value="1"/>
</dbReference>
<dbReference type="Gene3D" id="2.60.200.20">
    <property type="match status" value="1"/>
</dbReference>
<dbReference type="Gene3D" id="3.80.10.10">
    <property type="entry name" value="Ribonuclease Inhibitor"/>
    <property type="match status" value="1"/>
</dbReference>
<comment type="caution">
    <text evidence="3">The sequence shown here is derived from an EMBL/GenBank/DDBJ whole genome shotgun (WGS) entry which is preliminary data.</text>
</comment>
<dbReference type="InterPro" id="IPR032675">
    <property type="entry name" value="LRR_dom_sf"/>
</dbReference>
<evidence type="ECO:0000256" key="1">
    <source>
        <dbReference type="SAM" id="MobiDB-lite"/>
    </source>
</evidence>
<organism evidence="3 4">
    <name type="scientific">Rubus argutus</name>
    <name type="common">Southern blackberry</name>
    <dbReference type="NCBI Taxonomy" id="59490"/>
    <lineage>
        <taxon>Eukaryota</taxon>
        <taxon>Viridiplantae</taxon>
        <taxon>Streptophyta</taxon>
        <taxon>Embryophyta</taxon>
        <taxon>Tracheophyta</taxon>
        <taxon>Spermatophyta</taxon>
        <taxon>Magnoliopsida</taxon>
        <taxon>eudicotyledons</taxon>
        <taxon>Gunneridae</taxon>
        <taxon>Pentapetalae</taxon>
        <taxon>rosids</taxon>
        <taxon>fabids</taxon>
        <taxon>Rosales</taxon>
        <taxon>Rosaceae</taxon>
        <taxon>Rosoideae</taxon>
        <taxon>Rosoideae incertae sedis</taxon>
        <taxon>Rubus</taxon>
    </lineage>
</organism>
<evidence type="ECO:0000313" key="3">
    <source>
        <dbReference type="EMBL" id="KAK9948490.1"/>
    </source>
</evidence>
<dbReference type="SMART" id="SM00240">
    <property type="entry name" value="FHA"/>
    <property type="match status" value="1"/>
</dbReference>
<dbReference type="PANTHER" id="PTHR13233:SF13">
    <property type="entry name" value="FHA DOMAIN-CONTAINING PROTEIN"/>
    <property type="match status" value="1"/>
</dbReference>
<protein>
    <recommendedName>
        <fullName evidence="2">FHA domain-containing protein</fullName>
    </recommendedName>
</protein>
<name>A0AAW1YI68_RUBAR</name>
<dbReference type="Pfam" id="PF00498">
    <property type="entry name" value="FHA"/>
    <property type="match status" value="1"/>
</dbReference>
<dbReference type="InterPro" id="IPR037912">
    <property type="entry name" value="MCRS1"/>
</dbReference>
<evidence type="ECO:0000259" key="2">
    <source>
        <dbReference type="PROSITE" id="PS50006"/>
    </source>
</evidence>
<dbReference type="GO" id="GO:0045944">
    <property type="term" value="P:positive regulation of transcription by RNA polymerase II"/>
    <property type="evidence" value="ECO:0007669"/>
    <property type="project" value="TreeGrafter"/>
</dbReference>
<dbReference type="GO" id="GO:0071339">
    <property type="term" value="C:MLL1 complex"/>
    <property type="evidence" value="ECO:0007669"/>
    <property type="project" value="InterPro"/>
</dbReference>